<dbReference type="CDD" id="cd01392">
    <property type="entry name" value="HTH_LacI"/>
    <property type="match status" value="1"/>
</dbReference>
<keyword evidence="2" id="KW-0238">DNA-binding</keyword>
<dbReference type="GO" id="GO:0003700">
    <property type="term" value="F:DNA-binding transcription factor activity"/>
    <property type="evidence" value="ECO:0007669"/>
    <property type="project" value="TreeGrafter"/>
</dbReference>
<dbReference type="GO" id="GO:0000976">
    <property type="term" value="F:transcription cis-regulatory region binding"/>
    <property type="evidence" value="ECO:0007669"/>
    <property type="project" value="TreeGrafter"/>
</dbReference>
<keyword evidence="3" id="KW-0804">Transcription</keyword>
<accession>A0A386HLM1</accession>
<dbReference type="SUPFAM" id="SSF47413">
    <property type="entry name" value="lambda repressor-like DNA-binding domains"/>
    <property type="match status" value="1"/>
</dbReference>
<dbReference type="Proteomes" id="UP000266118">
    <property type="component" value="Chromosome"/>
</dbReference>
<sequence>MKFQSITIKDIAKDLKLSVSTISRALRDSHEISRETKKLVMDYAKKMNYRPNPIALSLQTKRNKSIGIIISQISNSFCSQVINGIESVAYEKGYQISIVQTDESYKREVEAADYLSSRVDGLLISLASETKDISHFQSLDIQGMPMVFFDRVTTKIATHKTISDNYQGAYKAVEHLIKEGFTKIAFIGGSKNLDIVQERNRGYIEALKDNQIKPLHQYIKYCPLGGIHFSETEKVLKELLRLKEKPDAILSCWDKVTADCYRYFRDNSIKMPEEIALIGFSNFPLTDYVCPSLSVIQQQSEGIGIKAATQLISLLEKKRKPETFDMEILMPELIIRASSKNKETNVR</sequence>
<evidence type="ECO:0000256" key="2">
    <source>
        <dbReference type="ARBA" id="ARBA00023125"/>
    </source>
</evidence>
<dbReference type="EMBL" id="CP032489">
    <property type="protein sequence ID" value="AYD46685.1"/>
    <property type="molecule type" value="Genomic_DNA"/>
</dbReference>
<dbReference type="OrthoDB" id="9803256at2"/>
<proteinExistence type="predicted"/>
<evidence type="ECO:0000313" key="5">
    <source>
        <dbReference type="EMBL" id="AYD46685.1"/>
    </source>
</evidence>
<evidence type="ECO:0000256" key="1">
    <source>
        <dbReference type="ARBA" id="ARBA00023015"/>
    </source>
</evidence>
<dbReference type="Pfam" id="PF00356">
    <property type="entry name" value="LacI"/>
    <property type="match status" value="1"/>
</dbReference>
<dbReference type="RefSeq" id="WP_119984967.1">
    <property type="nucleotide sequence ID" value="NZ_CP032489.1"/>
</dbReference>
<dbReference type="PANTHER" id="PTHR30146:SF109">
    <property type="entry name" value="HTH-TYPE TRANSCRIPTIONAL REGULATOR GALS"/>
    <property type="match status" value="1"/>
</dbReference>
<dbReference type="SUPFAM" id="SSF53822">
    <property type="entry name" value="Periplasmic binding protein-like I"/>
    <property type="match status" value="1"/>
</dbReference>
<dbReference type="AlphaFoldDB" id="A0A386HLM1"/>
<name>A0A386HLM1_9BACT</name>
<feature type="domain" description="HTH lacI-type" evidence="4">
    <location>
        <begin position="6"/>
        <end position="60"/>
    </location>
</feature>
<organism evidence="5 6">
    <name type="scientific">Arachidicoccus soli</name>
    <dbReference type="NCBI Taxonomy" id="2341117"/>
    <lineage>
        <taxon>Bacteria</taxon>
        <taxon>Pseudomonadati</taxon>
        <taxon>Bacteroidota</taxon>
        <taxon>Chitinophagia</taxon>
        <taxon>Chitinophagales</taxon>
        <taxon>Chitinophagaceae</taxon>
        <taxon>Arachidicoccus</taxon>
    </lineage>
</organism>
<dbReference type="KEGG" id="ark:D6B99_03080"/>
<evidence type="ECO:0000313" key="6">
    <source>
        <dbReference type="Proteomes" id="UP000266118"/>
    </source>
</evidence>
<keyword evidence="1" id="KW-0805">Transcription regulation</keyword>
<dbReference type="Gene3D" id="1.10.260.40">
    <property type="entry name" value="lambda repressor-like DNA-binding domains"/>
    <property type="match status" value="1"/>
</dbReference>
<evidence type="ECO:0000256" key="3">
    <source>
        <dbReference type="ARBA" id="ARBA00023163"/>
    </source>
</evidence>
<dbReference type="CDD" id="cd06267">
    <property type="entry name" value="PBP1_LacI_sugar_binding-like"/>
    <property type="match status" value="1"/>
</dbReference>
<dbReference type="PROSITE" id="PS50932">
    <property type="entry name" value="HTH_LACI_2"/>
    <property type="match status" value="1"/>
</dbReference>
<dbReference type="SMART" id="SM00354">
    <property type="entry name" value="HTH_LACI"/>
    <property type="match status" value="1"/>
</dbReference>
<dbReference type="InterPro" id="IPR046335">
    <property type="entry name" value="LacI/GalR-like_sensor"/>
</dbReference>
<keyword evidence="6" id="KW-1185">Reference proteome</keyword>
<gene>
    <name evidence="5" type="ORF">D6B99_03080</name>
</gene>
<dbReference type="Pfam" id="PF13377">
    <property type="entry name" value="Peripla_BP_3"/>
    <property type="match status" value="1"/>
</dbReference>
<protein>
    <submittedName>
        <fullName evidence="5">LacI family transcriptional regulator</fullName>
    </submittedName>
</protein>
<dbReference type="InterPro" id="IPR010982">
    <property type="entry name" value="Lambda_DNA-bd_dom_sf"/>
</dbReference>
<dbReference type="InterPro" id="IPR028082">
    <property type="entry name" value="Peripla_BP_I"/>
</dbReference>
<dbReference type="InterPro" id="IPR000843">
    <property type="entry name" value="HTH_LacI"/>
</dbReference>
<dbReference type="PANTHER" id="PTHR30146">
    <property type="entry name" value="LACI-RELATED TRANSCRIPTIONAL REPRESSOR"/>
    <property type="match status" value="1"/>
</dbReference>
<reference evidence="5 6" key="1">
    <citation type="submission" date="2018-09" db="EMBL/GenBank/DDBJ databases">
        <title>Arachidicoccus sp. nov., a bacterium isolated from soil.</title>
        <authorList>
            <person name="Weon H.-Y."/>
            <person name="Kwon S.-W."/>
            <person name="Lee S.A."/>
        </authorList>
    </citation>
    <scope>NUCLEOTIDE SEQUENCE [LARGE SCALE GENOMIC DNA]</scope>
    <source>
        <strain evidence="5 6">KIS59-12</strain>
    </source>
</reference>
<dbReference type="Gene3D" id="3.40.50.2300">
    <property type="match status" value="2"/>
</dbReference>
<evidence type="ECO:0000259" key="4">
    <source>
        <dbReference type="PROSITE" id="PS50932"/>
    </source>
</evidence>